<name>A0A1H2EV45_9PSED</name>
<gene>
    <name evidence="2" type="ORF">SAMN05216296_1101</name>
</gene>
<feature type="signal peptide" evidence="1">
    <location>
        <begin position="1"/>
        <end position="23"/>
    </location>
</feature>
<evidence type="ECO:0000256" key="1">
    <source>
        <dbReference type="SAM" id="SignalP"/>
    </source>
</evidence>
<keyword evidence="3" id="KW-1185">Reference proteome</keyword>
<dbReference type="OrthoDB" id="6382779at2"/>
<keyword evidence="1" id="KW-0732">Signal</keyword>
<protein>
    <recommendedName>
        <fullName evidence="4">Peptidase M61 catalytic domain-containing protein</fullName>
    </recommendedName>
</protein>
<organism evidence="2 3">
    <name type="scientific">Pseudomonas pohangensis</name>
    <dbReference type="NCBI Taxonomy" id="364197"/>
    <lineage>
        <taxon>Bacteria</taxon>
        <taxon>Pseudomonadati</taxon>
        <taxon>Pseudomonadota</taxon>
        <taxon>Gammaproteobacteria</taxon>
        <taxon>Pseudomonadales</taxon>
        <taxon>Pseudomonadaceae</taxon>
        <taxon>Pseudomonas</taxon>
    </lineage>
</organism>
<proteinExistence type="predicted"/>
<dbReference type="EMBL" id="LT629785">
    <property type="protein sequence ID" value="SDT98941.1"/>
    <property type="molecule type" value="Genomic_DNA"/>
</dbReference>
<evidence type="ECO:0008006" key="4">
    <source>
        <dbReference type="Google" id="ProtNLM"/>
    </source>
</evidence>
<accession>A0A1H2EV45</accession>
<sequence length="411" mass="45671">MKLLGYLTLVLVTLGCLGSPAMAAKKHRVDLEYQVRFLPETGQAAVKVVLEESAAVVSLQFDLGSKGYYSDFKASGTFSEEDGKLLWTPGDSKGKGSLSYLVKIDHPRDNGKFDARITPDWALLRGDDLIPSAKLIQQDNIELVSRLKFELPSGWTSVETGWPKVGKNLFRIDNPSRKLDRPTGWIVAGKIGSRRDQLGDANVSVAAPIGEGMRRMDILTMLTFVWPQAAHAFQREPGKLLIVGANDPMWRGGLSAPNSFFMHADRPLVSENGTSSLVHELVHVFTRIRDTDNSDWISEGIAEFYAIELVRRAGGMSEYRYQIVRKKLQKWSKGVKTLRGPSSSGPVTARAVLLLQELDQEIRKKTDNQRSLDDVTRGLMRLEKASTKDFIEICESILGGKSAVLDTRLLR</sequence>
<evidence type="ECO:0000313" key="3">
    <source>
        <dbReference type="Proteomes" id="UP000243232"/>
    </source>
</evidence>
<reference evidence="3" key="1">
    <citation type="submission" date="2016-10" db="EMBL/GenBank/DDBJ databases">
        <authorList>
            <person name="Varghese N."/>
            <person name="Submissions S."/>
        </authorList>
    </citation>
    <scope>NUCLEOTIDE SEQUENCE [LARGE SCALE GENOMIC DNA]</scope>
    <source>
        <strain evidence="3">DSM 17875</strain>
    </source>
</reference>
<feature type="chain" id="PRO_5009273347" description="Peptidase M61 catalytic domain-containing protein" evidence="1">
    <location>
        <begin position="24"/>
        <end position="411"/>
    </location>
</feature>
<evidence type="ECO:0000313" key="2">
    <source>
        <dbReference type="EMBL" id="SDT98941.1"/>
    </source>
</evidence>
<dbReference type="RefSeq" id="WP_090193464.1">
    <property type="nucleotide sequence ID" value="NZ_LT629785.1"/>
</dbReference>
<dbReference type="STRING" id="364197.SAMN05216296_1101"/>
<dbReference type="PROSITE" id="PS51257">
    <property type="entry name" value="PROKAR_LIPOPROTEIN"/>
    <property type="match status" value="1"/>
</dbReference>
<dbReference type="Proteomes" id="UP000243232">
    <property type="component" value="Chromosome I"/>
</dbReference>
<dbReference type="AlphaFoldDB" id="A0A1H2EV45"/>